<protein>
    <submittedName>
        <fullName evidence="2">Uncharacterized protein</fullName>
    </submittedName>
</protein>
<comment type="caution">
    <text evidence="2">The sequence shown here is derived from an EMBL/GenBank/DDBJ whole genome shotgun (WGS) entry which is preliminary data.</text>
</comment>
<evidence type="ECO:0000313" key="3">
    <source>
        <dbReference type="Proteomes" id="UP001589867"/>
    </source>
</evidence>
<gene>
    <name evidence="2" type="ORF">ACFFIA_05520</name>
</gene>
<evidence type="ECO:0000313" key="2">
    <source>
        <dbReference type="EMBL" id="MFC0527113.1"/>
    </source>
</evidence>
<feature type="compositionally biased region" description="Low complexity" evidence="1">
    <location>
        <begin position="49"/>
        <end position="58"/>
    </location>
</feature>
<dbReference type="RefSeq" id="WP_377246374.1">
    <property type="nucleotide sequence ID" value="NZ_JBHLUH010000006.1"/>
</dbReference>
<evidence type="ECO:0000256" key="1">
    <source>
        <dbReference type="SAM" id="MobiDB-lite"/>
    </source>
</evidence>
<organism evidence="2 3">
    <name type="scientific">Phytohabitans kaempferiae</name>
    <dbReference type="NCBI Taxonomy" id="1620943"/>
    <lineage>
        <taxon>Bacteria</taxon>
        <taxon>Bacillati</taxon>
        <taxon>Actinomycetota</taxon>
        <taxon>Actinomycetes</taxon>
        <taxon>Micromonosporales</taxon>
        <taxon>Micromonosporaceae</taxon>
    </lineage>
</organism>
<keyword evidence="3" id="KW-1185">Reference proteome</keyword>
<sequence length="114" mass="12160">MSGGCECLHQVTDQQDVVVGRGHARHGVTARHAAGETGRLTDRSVGFDAATSPPGTAPAPGAYPFLWTDEVEEFLVAAHHVQPALLHRVDPYLGLTDADVAAVQQWLEQHEEAG</sequence>
<feature type="region of interest" description="Disordered" evidence="1">
    <location>
        <begin position="22"/>
        <end position="58"/>
    </location>
</feature>
<accession>A0ABV6LXY5</accession>
<reference evidence="2 3" key="1">
    <citation type="submission" date="2024-09" db="EMBL/GenBank/DDBJ databases">
        <authorList>
            <person name="Sun Q."/>
            <person name="Mori K."/>
        </authorList>
    </citation>
    <scope>NUCLEOTIDE SEQUENCE [LARGE SCALE GENOMIC DNA]</scope>
    <source>
        <strain evidence="2 3">TBRC 3947</strain>
    </source>
</reference>
<name>A0ABV6LXY5_9ACTN</name>
<dbReference type="EMBL" id="JBHLUH010000006">
    <property type="protein sequence ID" value="MFC0527113.1"/>
    <property type="molecule type" value="Genomic_DNA"/>
</dbReference>
<dbReference type="Proteomes" id="UP001589867">
    <property type="component" value="Unassembled WGS sequence"/>
</dbReference>
<proteinExistence type="predicted"/>